<organism evidence="6 7">
    <name type="scientific">Scyliorhinus torazame</name>
    <name type="common">Cloudy catshark</name>
    <name type="synonym">Catulus torazame</name>
    <dbReference type="NCBI Taxonomy" id="75743"/>
    <lineage>
        <taxon>Eukaryota</taxon>
        <taxon>Metazoa</taxon>
        <taxon>Chordata</taxon>
        <taxon>Craniata</taxon>
        <taxon>Vertebrata</taxon>
        <taxon>Chondrichthyes</taxon>
        <taxon>Elasmobranchii</taxon>
        <taxon>Galeomorphii</taxon>
        <taxon>Galeoidea</taxon>
        <taxon>Carcharhiniformes</taxon>
        <taxon>Scyliorhinidae</taxon>
        <taxon>Scyliorhinus</taxon>
    </lineage>
</organism>
<dbReference type="InterPro" id="IPR012461">
    <property type="entry name" value="SACK1"/>
</dbReference>
<dbReference type="PANTHER" id="PTHR16181">
    <property type="entry name" value="PROTEIN FAM83A-RELATED"/>
    <property type="match status" value="1"/>
</dbReference>
<dbReference type="GO" id="GO:0005737">
    <property type="term" value="C:cytoplasm"/>
    <property type="evidence" value="ECO:0007669"/>
    <property type="project" value="UniProtKB-SubCell"/>
</dbReference>
<feature type="domain" description="Scaffolding anchor of CK1" evidence="5">
    <location>
        <begin position="17"/>
        <end position="298"/>
    </location>
</feature>
<evidence type="ECO:0000256" key="3">
    <source>
        <dbReference type="ARBA" id="ARBA00022490"/>
    </source>
</evidence>
<dbReference type="GO" id="GO:0019901">
    <property type="term" value="F:protein kinase binding"/>
    <property type="evidence" value="ECO:0007669"/>
    <property type="project" value="TreeGrafter"/>
</dbReference>
<dbReference type="EMBL" id="BFAA01003079">
    <property type="protein sequence ID" value="GCB68066.1"/>
    <property type="molecule type" value="Genomic_DNA"/>
</dbReference>
<feature type="region of interest" description="Disordered" evidence="4">
    <location>
        <begin position="471"/>
        <end position="642"/>
    </location>
</feature>
<feature type="compositionally biased region" description="Polar residues" evidence="4">
    <location>
        <begin position="471"/>
        <end position="503"/>
    </location>
</feature>
<comment type="subcellular location">
    <subcellularLocation>
        <location evidence="1">Cytoplasm</location>
    </subcellularLocation>
</comment>
<feature type="region of interest" description="Disordered" evidence="4">
    <location>
        <begin position="412"/>
        <end position="432"/>
    </location>
</feature>
<evidence type="ECO:0000313" key="7">
    <source>
        <dbReference type="Proteomes" id="UP000288216"/>
    </source>
</evidence>
<evidence type="ECO:0000259" key="5">
    <source>
        <dbReference type="Pfam" id="PF07894"/>
    </source>
</evidence>
<feature type="compositionally biased region" description="Polar residues" evidence="4">
    <location>
        <begin position="524"/>
        <end position="535"/>
    </location>
</feature>
<comment type="similarity">
    <text evidence="2">Belongs to the FAM83 family.</text>
</comment>
<dbReference type="STRING" id="75743.A0A401P4P5"/>
<feature type="compositionally biased region" description="Basic and acidic residues" evidence="4">
    <location>
        <begin position="90"/>
        <end position="104"/>
    </location>
</feature>
<dbReference type="Pfam" id="PF07894">
    <property type="entry name" value="SACK1"/>
    <property type="match status" value="1"/>
</dbReference>
<dbReference type="SUPFAM" id="SSF56024">
    <property type="entry name" value="Phospholipase D/nuclease"/>
    <property type="match status" value="1"/>
</dbReference>
<dbReference type="Proteomes" id="UP000288216">
    <property type="component" value="Unassembled WGS sequence"/>
</dbReference>
<feature type="compositionally biased region" description="Polar residues" evidence="4">
    <location>
        <begin position="617"/>
        <end position="642"/>
    </location>
</feature>
<accession>A0A401P4P5</accession>
<dbReference type="PANTHER" id="PTHR16181:SF29">
    <property type="entry name" value="PROTEIN FAM83A-RELATED"/>
    <property type="match status" value="1"/>
</dbReference>
<feature type="compositionally biased region" description="Acidic residues" evidence="4">
    <location>
        <begin position="578"/>
        <end position="587"/>
    </location>
</feature>
<evidence type="ECO:0000256" key="2">
    <source>
        <dbReference type="ARBA" id="ARBA00006937"/>
    </source>
</evidence>
<keyword evidence="7" id="KW-1185">Reference proteome</keyword>
<evidence type="ECO:0000256" key="4">
    <source>
        <dbReference type="SAM" id="MobiDB-lite"/>
    </source>
</evidence>
<evidence type="ECO:0000313" key="6">
    <source>
        <dbReference type="EMBL" id="GCB68066.1"/>
    </source>
</evidence>
<feature type="region of interest" description="Disordered" evidence="4">
    <location>
        <begin position="77"/>
        <end position="104"/>
    </location>
</feature>
<dbReference type="OrthoDB" id="6103632at2759"/>
<proteinExistence type="inferred from homology"/>
<sequence>MALSQLQCLDEGNVNYRTNESKPEFYYSEPQRLALETLLAGGAQAFNQTVAKENLREFLSDLDIERILGSVRGFLPPEEQEEEEGGSQRQEGEGEGGKAEEKKPLSLHYWPDTSDITRPCLDLGWPDSAAYRGVTRANVYTQPPVEGAIHIKEIVRRMISHAQKVIAVVMDLFTDIDIFKDLLDASFKRKVPVYIIHDEVNIKYFLKMCESSGMHMGMLKNLRVCSIGGNEFNTRSAKTIVGRQMQKFLLIDGDRAACGSYSFTWTASRLDRNIITVISGQAVETFDHEFRELMHFSKEVNMRKLDLAPDVAEPEPVQQAPVLTAEQSAAIARKLINPKYALVRANIPNVGSETSDKKINSNGDGKKRPNGPVKAQKTADPCVEGLITHPALLDMPKIDMFLYLPTYPVIPQNENQQPNGSLDTKKENLEQRGSDSVEILTRIGPDSSNQASAQDKKTTCNNPDVVQAAALTTKTDPFQNHPQTTGNNWDSENKQGVNLPGTNKRTKTAKAKQKPDTNVAKPGTQPSEMTATTSTQDEDKRVNETLPESTEALENLEVDSNISTYRAHDGSQAASALEGEDHEEENIAEPVTESNEAKPDQGTPPEEADLICLEDNCPSNPSTNYTGDWNTDSSSLHEQSIASSDSDDFYDCDSIDNTIKSSASQLMLNDVVDEFTIGEVNNIVSRATFERPLNNYKQLSHSMTDIRESKITASKDVNAFFKERAALRRKGLDKLKIALEINYQDRFQRNRYAIPTKVTPSALRPSVDPWSVHPLQNVSRSPDLNKSRRLMPKPMDLPGAWMPHQNYQKATPHLAVMKFHEPMGDFTARPVMAKSNMYSNYSGISTEADISSSSTATPLGLSYTKLTMHKNLNVKLPINRVVQMSDSTPKALTK</sequence>
<feature type="compositionally biased region" description="Basic and acidic residues" evidence="4">
    <location>
        <begin position="354"/>
        <end position="367"/>
    </location>
</feature>
<dbReference type="Gene3D" id="3.30.870.10">
    <property type="entry name" value="Endonuclease Chain A"/>
    <property type="match status" value="1"/>
</dbReference>
<comment type="caution">
    <text evidence="6">The sequence shown here is derived from an EMBL/GenBank/DDBJ whole genome shotgun (WGS) entry which is preliminary data.</text>
</comment>
<dbReference type="GO" id="GO:0007165">
    <property type="term" value="P:signal transduction"/>
    <property type="evidence" value="ECO:0007669"/>
    <property type="project" value="TreeGrafter"/>
</dbReference>
<gene>
    <name evidence="6" type="ORF">scyTo_0008170</name>
</gene>
<dbReference type="AlphaFoldDB" id="A0A401P4P5"/>
<dbReference type="OMA" id="DMFLYLP"/>
<protein>
    <recommendedName>
        <fullName evidence="5">Scaffolding anchor of CK1 domain-containing protein</fullName>
    </recommendedName>
</protein>
<dbReference type="InterPro" id="IPR050944">
    <property type="entry name" value="FAM83"/>
</dbReference>
<reference evidence="6 7" key="1">
    <citation type="journal article" date="2018" name="Nat. Ecol. Evol.">
        <title>Shark genomes provide insights into elasmobranch evolution and the origin of vertebrates.</title>
        <authorList>
            <person name="Hara Y"/>
            <person name="Yamaguchi K"/>
            <person name="Onimaru K"/>
            <person name="Kadota M"/>
            <person name="Koyanagi M"/>
            <person name="Keeley SD"/>
            <person name="Tatsumi K"/>
            <person name="Tanaka K"/>
            <person name="Motone F"/>
            <person name="Kageyama Y"/>
            <person name="Nozu R"/>
            <person name="Adachi N"/>
            <person name="Nishimura O"/>
            <person name="Nakagawa R"/>
            <person name="Tanegashima C"/>
            <person name="Kiyatake I"/>
            <person name="Matsumoto R"/>
            <person name="Murakumo K"/>
            <person name="Nishida K"/>
            <person name="Terakita A"/>
            <person name="Kuratani S"/>
            <person name="Sato K"/>
            <person name="Hyodo S Kuraku.S."/>
        </authorList>
    </citation>
    <scope>NUCLEOTIDE SEQUENCE [LARGE SCALE GENOMIC DNA]</scope>
</reference>
<evidence type="ECO:0000256" key="1">
    <source>
        <dbReference type="ARBA" id="ARBA00004496"/>
    </source>
</evidence>
<dbReference type="FunFam" id="3.30.870.10:FF:000004">
    <property type="entry name" value="protein FAM83H isoform X2"/>
    <property type="match status" value="1"/>
</dbReference>
<feature type="compositionally biased region" description="Basic and acidic residues" evidence="4">
    <location>
        <begin position="423"/>
        <end position="432"/>
    </location>
</feature>
<feature type="compositionally biased region" description="Polar residues" evidence="4">
    <location>
        <begin position="412"/>
        <end position="422"/>
    </location>
</feature>
<keyword evidence="3" id="KW-0963">Cytoplasm</keyword>
<name>A0A401P4P5_SCYTO</name>
<feature type="region of interest" description="Disordered" evidence="4">
    <location>
        <begin position="351"/>
        <end position="379"/>
    </location>
</feature>